<organism evidence="2">
    <name type="scientific">Tanacetum cinerariifolium</name>
    <name type="common">Dalmatian daisy</name>
    <name type="synonym">Chrysanthemum cinerariifolium</name>
    <dbReference type="NCBI Taxonomy" id="118510"/>
    <lineage>
        <taxon>Eukaryota</taxon>
        <taxon>Viridiplantae</taxon>
        <taxon>Streptophyta</taxon>
        <taxon>Embryophyta</taxon>
        <taxon>Tracheophyta</taxon>
        <taxon>Spermatophyta</taxon>
        <taxon>Magnoliopsida</taxon>
        <taxon>eudicotyledons</taxon>
        <taxon>Gunneridae</taxon>
        <taxon>Pentapetalae</taxon>
        <taxon>asterids</taxon>
        <taxon>campanulids</taxon>
        <taxon>Asterales</taxon>
        <taxon>Asteraceae</taxon>
        <taxon>Asteroideae</taxon>
        <taxon>Anthemideae</taxon>
        <taxon>Anthemidinae</taxon>
        <taxon>Tanacetum</taxon>
    </lineage>
</organism>
<dbReference type="Gene3D" id="3.10.10.10">
    <property type="entry name" value="HIV Type 1 Reverse Transcriptase, subunit A, domain 1"/>
    <property type="match status" value="1"/>
</dbReference>
<dbReference type="SUPFAM" id="SSF56672">
    <property type="entry name" value="DNA/RNA polymerases"/>
    <property type="match status" value="1"/>
</dbReference>
<dbReference type="PANTHER" id="PTHR24559:SF444">
    <property type="entry name" value="REVERSE TRANSCRIPTASE DOMAIN-CONTAINING PROTEIN"/>
    <property type="match status" value="1"/>
</dbReference>
<dbReference type="InterPro" id="IPR053134">
    <property type="entry name" value="RNA-dir_DNA_polymerase"/>
</dbReference>
<protein>
    <submittedName>
        <fullName evidence="2">Retrovirus-related Pol polyprotein</fullName>
    </submittedName>
</protein>
<dbReference type="CDD" id="cd01647">
    <property type="entry name" value="RT_LTR"/>
    <property type="match status" value="1"/>
</dbReference>
<proteinExistence type="predicted"/>
<dbReference type="Gene3D" id="1.10.340.70">
    <property type="match status" value="1"/>
</dbReference>
<name>A0A699IND9_TANCI</name>
<accession>A0A699IND9</accession>
<dbReference type="EMBL" id="BKCJ010304979">
    <property type="protein sequence ID" value="GEZ64721.1"/>
    <property type="molecule type" value="Genomic_DNA"/>
</dbReference>
<feature type="domain" description="Reverse transcriptase" evidence="1">
    <location>
        <begin position="74"/>
        <end position="161"/>
    </location>
</feature>
<evidence type="ECO:0000259" key="1">
    <source>
        <dbReference type="Pfam" id="PF00078"/>
    </source>
</evidence>
<dbReference type="Pfam" id="PF00078">
    <property type="entry name" value="RVT_1"/>
    <property type="match status" value="1"/>
</dbReference>
<gene>
    <name evidence="2" type="ORF">Tci_536694</name>
</gene>
<dbReference type="AlphaFoldDB" id="A0A699IND9"/>
<dbReference type="Gene3D" id="3.30.70.270">
    <property type="match status" value="1"/>
</dbReference>
<evidence type="ECO:0000313" key="2">
    <source>
        <dbReference type="EMBL" id="GEZ64721.1"/>
    </source>
</evidence>
<dbReference type="PANTHER" id="PTHR24559">
    <property type="entry name" value="TRANSPOSON TY3-I GAG-POL POLYPROTEIN"/>
    <property type="match status" value="1"/>
</dbReference>
<dbReference type="InterPro" id="IPR043128">
    <property type="entry name" value="Rev_trsase/Diguanyl_cyclase"/>
</dbReference>
<dbReference type="InterPro" id="IPR043502">
    <property type="entry name" value="DNA/RNA_pol_sf"/>
</dbReference>
<dbReference type="InterPro" id="IPR000477">
    <property type="entry name" value="RT_dom"/>
</dbReference>
<comment type="caution">
    <text evidence="2">The sequence shown here is derived from an EMBL/GenBank/DDBJ whole genome shotgun (WGS) entry which is preliminary data.</text>
</comment>
<sequence>MEDEFKPSVQPQRRVNPNIKEVVKKEVIELLDAGLIYPISDSPWVSPVHVVPKKGGMNVVKNEKNELIPKRMKTTFTYPYGTFAYKRMPFGLCNAPATFQHYMTAIFHEMVEDNMEVFMDDFFIFGKSFDHCLKNQEKLLKICRETNLVLNWVKCHIMVKKGIVLSHKVSGSRIEIRDKKGAENLTADHLSRLENPDLGKLTKAEIRDLFPKERLVAVFDNNNEPWCVTRDEAAQILGQCHSGPSRGYHGIATKARKVFKARFYWPHIFYDARRIFPGKLKSRWFGPFSVSKDLKNGAIELYDEGGNEFIVNKQRVKPYQKDVLEADKHDDITLDDEGEVT</sequence>
<reference evidence="2" key="1">
    <citation type="journal article" date="2019" name="Sci. Rep.">
        <title>Draft genome of Tanacetum cinerariifolium, the natural source of mosquito coil.</title>
        <authorList>
            <person name="Yamashiro T."/>
            <person name="Shiraishi A."/>
            <person name="Satake H."/>
            <person name="Nakayama K."/>
        </authorList>
    </citation>
    <scope>NUCLEOTIDE SEQUENCE</scope>
</reference>